<evidence type="ECO:0008006" key="4">
    <source>
        <dbReference type="Google" id="ProtNLM"/>
    </source>
</evidence>
<dbReference type="RefSeq" id="WP_025085577.1">
    <property type="nucleotide sequence ID" value="NZ_AZES01000108.1"/>
</dbReference>
<organism evidence="2 3">
    <name type="scientific">Companilactobacillus paralimentarius DSM 13238 = JCM 10415</name>
    <dbReference type="NCBI Taxonomy" id="1122151"/>
    <lineage>
        <taxon>Bacteria</taxon>
        <taxon>Bacillati</taxon>
        <taxon>Bacillota</taxon>
        <taxon>Bacilli</taxon>
        <taxon>Lactobacillales</taxon>
        <taxon>Lactobacillaceae</taxon>
        <taxon>Companilactobacillus</taxon>
    </lineage>
</organism>
<gene>
    <name evidence="2" type="ORF">FD33_GL000517</name>
</gene>
<dbReference type="OrthoDB" id="2298134at2"/>
<dbReference type="Gene3D" id="1.20.1440.50">
    <property type="entry name" value="Ta0600-like"/>
    <property type="match status" value="1"/>
</dbReference>
<accession>A0A0R1PIY4</accession>
<evidence type="ECO:0000313" key="2">
    <source>
        <dbReference type="EMBL" id="KRL29786.1"/>
    </source>
</evidence>
<dbReference type="GO" id="GO:0030153">
    <property type="term" value="P:bacteriocin immunity"/>
    <property type="evidence" value="ECO:0007669"/>
    <property type="project" value="UniProtKB-KW"/>
</dbReference>
<keyword evidence="3" id="KW-1185">Reference proteome</keyword>
<dbReference type="GeneID" id="96668511"/>
<dbReference type="InterPro" id="IPR023130">
    <property type="entry name" value="Ta0600-like_sf"/>
</dbReference>
<evidence type="ECO:0000256" key="1">
    <source>
        <dbReference type="ARBA" id="ARBA00023025"/>
    </source>
</evidence>
<dbReference type="Proteomes" id="UP000051908">
    <property type="component" value="Unassembled WGS sequence"/>
</dbReference>
<dbReference type="SUPFAM" id="SSF109797">
    <property type="entry name" value="Bacteriocin immunity protein-like"/>
    <property type="match status" value="1"/>
</dbReference>
<name>A0A0R1PIY4_9LACO</name>
<keyword evidence="1" id="KW-0079">Bacteriocin immunity</keyword>
<evidence type="ECO:0000313" key="3">
    <source>
        <dbReference type="Proteomes" id="UP000051908"/>
    </source>
</evidence>
<dbReference type="Pfam" id="PF08951">
    <property type="entry name" value="EntA_Immun"/>
    <property type="match status" value="1"/>
</dbReference>
<reference evidence="2 3" key="1">
    <citation type="journal article" date="2015" name="Genome Announc.">
        <title>Expanding the biotechnology potential of lactobacilli through comparative genomics of 213 strains and associated genera.</title>
        <authorList>
            <person name="Sun Z."/>
            <person name="Harris H.M."/>
            <person name="McCann A."/>
            <person name="Guo C."/>
            <person name="Argimon S."/>
            <person name="Zhang W."/>
            <person name="Yang X."/>
            <person name="Jeffery I.B."/>
            <person name="Cooney J.C."/>
            <person name="Kagawa T.F."/>
            <person name="Liu W."/>
            <person name="Song Y."/>
            <person name="Salvetti E."/>
            <person name="Wrobel A."/>
            <person name="Rasinkangas P."/>
            <person name="Parkhill J."/>
            <person name="Rea M.C."/>
            <person name="O'Sullivan O."/>
            <person name="Ritari J."/>
            <person name="Douillard F.P."/>
            <person name="Paul Ross R."/>
            <person name="Yang R."/>
            <person name="Briner A.E."/>
            <person name="Felis G.E."/>
            <person name="de Vos W.M."/>
            <person name="Barrangou R."/>
            <person name="Klaenhammer T.R."/>
            <person name="Caufield P.W."/>
            <person name="Cui Y."/>
            <person name="Zhang H."/>
            <person name="O'Toole P.W."/>
        </authorList>
    </citation>
    <scope>NUCLEOTIDE SEQUENCE [LARGE SCALE GENOMIC DNA]</scope>
    <source>
        <strain evidence="2 3">DSM 13238</strain>
    </source>
</reference>
<dbReference type="AlphaFoldDB" id="A0A0R1PIY4"/>
<sequence length="111" mass="13223">MNKTEKQRELKEIDLKLLDRLEDAYNSLEVENRTRLKKVLGRFIHELKNEQNLDQVSSLLCKYIARAYIEDDNNFPKPLIDLYYEARRINSKCEGIEWSATQAGLTWFEKI</sequence>
<comment type="caution">
    <text evidence="2">The sequence shown here is derived from an EMBL/GenBank/DDBJ whole genome shotgun (WGS) entry which is preliminary data.</text>
</comment>
<dbReference type="InterPro" id="IPR015046">
    <property type="entry name" value="LciA_Immunity-like"/>
</dbReference>
<protein>
    <recommendedName>
        <fullName evidence="4">Bacteriocin immunity protein</fullName>
    </recommendedName>
</protein>
<dbReference type="EMBL" id="AZES01000108">
    <property type="protein sequence ID" value="KRL29786.1"/>
    <property type="molecule type" value="Genomic_DNA"/>
</dbReference>
<proteinExistence type="predicted"/>
<dbReference type="PATRIC" id="fig|1122151.5.peg.538"/>